<organism evidence="1 2">
    <name type="scientific">Pristionchus mayeri</name>
    <dbReference type="NCBI Taxonomy" id="1317129"/>
    <lineage>
        <taxon>Eukaryota</taxon>
        <taxon>Metazoa</taxon>
        <taxon>Ecdysozoa</taxon>
        <taxon>Nematoda</taxon>
        <taxon>Chromadorea</taxon>
        <taxon>Rhabditida</taxon>
        <taxon>Rhabditina</taxon>
        <taxon>Diplogasteromorpha</taxon>
        <taxon>Diplogasteroidea</taxon>
        <taxon>Neodiplogasteridae</taxon>
        <taxon>Pristionchus</taxon>
    </lineage>
</organism>
<evidence type="ECO:0000313" key="2">
    <source>
        <dbReference type="Proteomes" id="UP001328107"/>
    </source>
</evidence>
<name>A0AAN5D5S6_9BILA</name>
<proteinExistence type="predicted"/>
<keyword evidence="2" id="KW-1185">Reference proteome</keyword>
<evidence type="ECO:0000313" key="1">
    <source>
        <dbReference type="EMBL" id="GMR56227.1"/>
    </source>
</evidence>
<comment type="caution">
    <text evidence="1">The sequence shown here is derived from an EMBL/GenBank/DDBJ whole genome shotgun (WGS) entry which is preliminary data.</text>
</comment>
<gene>
    <name evidence="1" type="ORF">PMAYCL1PPCAC_26422</name>
</gene>
<dbReference type="AlphaFoldDB" id="A0AAN5D5S6"/>
<sequence length="81" mass="9168">TEDQETLVQLIFSTKAVALHLDNSPQLIRKGLDLEIFMRICAPTLKEVSSNDKNFVDSFRVPHAFLPILIGYNRLNIPSLT</sequence>
<protein>
    <submittedName>
        <fullName evidence="1">Uncharacterized protein</fullName>
    </submittedName>
</protein>
<reference evidence="2" key="1">
    <citation type="submission" date="2022-10" db="EMBL/GenBank/DDBJ databases">
        <title>Genome assembly of Pristionchus species.</title>
        <authorList>
            <person name="Yoshida K."/>
            <person name="Sommer R.J."/>
        </authorList>
    </citation>
    <scope>NUCLEOTIDE SEQUENCE [LARGE SCALE GENOMIC DNA]</scope>
    <source>
        <strain evidence="2">RS5460</strain>
    </source>
</reference>
<dbReference type="EMBL" id="BTRK01000005">
    <property type="protein sequence ID" value="GMR56227.1"/>
    <property type="molecule type" value="Genomic_DNA"/>
</dbReference>
<feature type="non-terminal residue" evidence="1">
    <location>
        <position position="1"/>
    </location>
</feature>
<accession>A0AAN5D5S6</accession>
<feature type="non-terminal residue" evidence="1">
    <location>
        <position position="81"/>
    </location>
</feature>
<dbReference type="Proteomes" id="UP001328107">
    <property type="component" value="Unassembled WGS sequence"/>
</dbReference>